<dbReference type="AlphaFoldDB" id="A0A1E1JYJ7"/>
<dbReference type="InterPro" id="IPR002110">
    <property type="entry name" value="Ankyrin_rpt"/>
</dbReference>
<dbReference type="GO" id="GO:0005737">
    <property type="term" value="C:cytoplasm"/>
    <property type="evidence" value="ECO:0007669"/>
    <property type="project" value="TreeGrafter"/>
</dbReference>
<dbReference type="PANTHER" id="PTHR24198">
    <property type="entry name" value="ANKYRIN REPEAT AND PROTEIN KINASE DOMAIN-CONTAINING PROTEIN"/>
    <property type="match status" value="1"/>
</dbReference>
<proteinExistence type="predicted"/>
<name>A0A1E1JYJ7_9HELO</name>
<evidence type="ECO:0000256" key="1">
    <source>
        <dbReference type="ARBA" id="ARBA00022737"/>
    </source>
</evidence>
<dbReference type="OrthoDB" id="194358at2759"/>
<dbReference type="SUPFAM" id="SSF48403">
    <property type="entry name" value="Ankyrin repeat"/>
    <property type="match status" value="1"/>
</dbReference>
<evidence type="ECO:0000256" key="2">
    <source>
        <dbReference type="ARBA" id="ARBA00023043"/>
    </source>
</evidence>
<dbReference type="Proteomes" id="UP000178912">
    <property type="component" value="Unassembled WGS sequence"/>
</dbReference>
<dbReference type="Pfam" id="PF00023">
    <property type="entry name" value="Ank"/>
    <property type="match status" value="2"/>
</dbReference>
<reference evidence="4" key="1">
    <citation type="submission" date="2016-03" db="EMBL/GenBank/DDBJ databases">
        <authorList>
            <person name="Guldener U."/>
        </authorList>
    </citation>
    <scope>NUCLEOTIDE SEQUENCE [LARGE SCALE GENOMIC DNA]</scope>
    <source>
        <strain evidence="4">04CH-RAC-A.6.1</strain>
    </source>
</reference>
<dbReference type="SMART" id="SM00248">
    <property type="entry name" value="ANK"/>
    <property type="match status" value="2"/>
</dbReference>
<sequence>MYQTITRACSEGIAESLGRKTSHDPVYEILVDASVSIAPSDLVTVLHCVAYFGNHRAAMVLLDRGADCDAVIIHVSSRGAVGNQIYTAGLETPLVMAVRKKHVKVVEVFLQWGASIGDRALSWLSKTTSRKHSSSSFNTVLPLKIEL</sequence>
<evidence type="ECO:0000313" key="3">
    <source>
        <dbReference type="EMBL" id="CZS90937.1"/>
    </source>
</evidence>
<dbReference type="EMBL" id="FJUX01000006">
    <property type="protein sequence ID" value="CZS90937.1"/>
    <property type="molecule type" value="Genomic_DNA"/>
</dbReference>
<evidence type="ECO:0000313" key="4">
    <source>
        <dbReference type="Proteomes" id="UP000178912"/>
    </source>
</evidence>
<dbReference type="InterPro" id="IPR036770">
    <property type="entry name" value="Ankyrin_rpt-contain_sf"/>
</dbReference>
<keyword evidence="4" id="KW-1185">Reference proteome</keyword>
<dbReference type="PANTHER" id="PTHR24198:SF165">
    <property type="entry name" value="ANKYRIN REPEAT-CONTAINING PROTEIN-RELATED"/>
    <property type="match status" value="1"/>
</dbReference>
<organism evidence="3 4">
    <name type="scientific">Rhynchosporium agropyri</name>
    <dbReference type="NCBI Taxonomy" id="914238"/>
    <lineage>
        <taxon>Eukaryota</taxon>
        <taxon>Fungi</taxon>
        <taxon>Dikarya</taxon>
        <taxon>Ascomycota</taxon>
        <taxon>Pezizomycotina</taxon>
        <taxon>Leotiomycetes</taxon>
        <taxon>Helotiales</taxon>
        <taxon>Ploettnerulaceae</taxon>
        <taxon>Rhynchosporium</taxon>
    </lineage>
</organism>
<keyword evidence="1" id="KW-0677">Repeat</keyword>
<dbReference type="Gene3D" id="1.25.40.20">
    <property type="entry name" value="Ankyrin repeat-containing domain"/>
    <property type="match status" value="1"/>
</dbReference>
<keyword evidence="2" id="KW-0040">ANK repeat</keyword>
<protein>
    <submittedName>
        <fullName evidence="3">Uncharacterized protein</fullName>
    </submittedName>
</protein>
<gene>
    <name evidence="3" type="ORF">RAG0_01803</name>
</gene>
<accession>A0A1E1JYJ7</accession>